<reference evidence="1 2" key="1">
    <citation type="submission" date="2017-07" db="EMBL/GenBank/DDBJ databases">
        <title>Phylogenetic study on the rhizospheric bacterium Ochrobactrum sp. A44.</title>
        <authorList>
            <person name="Krzyzanowska D.M."/>
            <person name="Ossowicki A."/>
            <person name="Rajewska M."/>
            <person name="Maciag T."/>
            <person name="Kaczynski Z."/>
            <person name="Czerwicka M."/>
            <person name="Jafra S."/>
        </authorList>
    </citation>
    <scope>NUCLEOTIDE SEQUENCE [LARGE SCALE GENOMIC DNA]</scope>
    <source>
        <strain evidence="1 2">CCUG 30717</strain>
    </source>
</reference>
<evidence type="ECO:0000313" key="1">
    <source>
        <dbReference type="EMBL" id="OYR25399.1"/>
    </source>
</evidence>
<sequence length="99" mass="11496">MDADLYELSDTLFAWRREFLRYENQGVFLTPADVRAVTATLYGCAALAMNREHEISRHRWNGMGRTGDKTRQALLDELFRPDSNIVLFKPDFTLRADRA</sequence>
<dbReference type="EMBL" id="NNRM01000022">
    <property type="protein sequence ID" value="OYR25399.1"/>
    <property type="molecule type" value="Genomic_DNA"/>
</dbReference>
<protein>
    <submittedName>
        <fullName evidence="1">Uncharacterized protein</fullName>
    </submittedName>
</protein>
<dbReference type="Proteomes" id="UP000216188">
    <property type="component" value="Unassembled WGS sequence"/>
</dbReference>
<comment type="caution">
    <text evidence="1">The sequence shown here is derived from an EMBL/GenBank/DDBJ whole genome shotgun (WGS) entry which is preliminary data.</text>
</comment>
<evidence type="ECO:0000313" key="2">
    <source>
        <dbReference type="Proteomes" id="UP000216188"/>
    </source>
</evidence>
<organism evidence="1 2">
    <name type="scientific">Brucella pseudogrignonensis</name>
    <dbReference type="NCBI Taxonomy" id="419475"/>
    <lineage>
        <taxon>Bacteria</taxon>
        <taxon>Pseudomonadati</taxon>
        <taxon>Pseudomonadota</taxon>
        <taxon>Alphaproteobacteria</taxon>
        <taxon>Hyphomicrobiales</taxon>
        <taxon>Brucellaceae</taxon>
        <taxon>Brucella/Ochrobactrum group</taxon>
        <taxon>Brucella</taxon>
    </lineage>
</organism>
<dbReference type="AlphaFoldDB" id="A0A256GE64"/>
<keyword evidence="2" id="KW-1185">Reference proteome</keyword>
<proteinExistence type="predicted"/>
<gene>
    <name evidence="1" type="ORF">CEV34_2772</name>
</gene>
<dbReference type="RefSeq" id="WP_094543760.1">
    <property type="nucleotide sequence ID" value="NZ_JBHEEM010000017.1"/>
</dbReference>
<name>A0A256GE64_9HYPH</name>
<accession>A0A256GE64</accession>